<proteinExistence type="predicted"/>
<protein>
    <submittedName>
        <fullName evidence="1">Uncharacterized protein</fullName>
    </submittedName>
</protein>
<reference evidence="1 2" key="1">
    <citation type="submission" date="2024-01" db="EMBL/GenBank/DDBJ databases">
        <title>Genome assemblies of Stephania.</title>
        <authorList>
            <person name="Yang L."/>
        </authorList>
    </citation>
    <scope>NUCLEOTIDE SEQUENCE [LARGE SCALE GENOMIC DNA]</scope>
    <source>
        <strain evidence="1">YNDBR</strain>
        <tissue evidence="1">Leaf</tissue>
    </source>
</reference>
<name>A0AAP0ETA8_9MAGN</name>
<keyword evidence="2" id="KW-1185">Reference proteome</keyword>
<evidence type="ECO:0000313" key="2">
    <source>
        <dbReference type="Proteomes" id="UP001420932"/>
    </source>
</evidence>
<organism evidence="1 2">
    <name type="scientific">Stephania yunnanensis</name>
    <dbReference type="NCBI Taxonomy" id="152371"/>
    <lineage>
        <taxon>Eukaryota</taxon>
        <taxon>Viridiplantae</taxon>
        <taxon>Streptophyta</taxon>
        <taxon>Embryophyta</taxon>
        <taxon>Tracheophyta</taxon>
        <taxon>Spermatophyta</taxon>
        <taxon>Magnoliopsida</taxon>
        <taxon>Ranunculales</taxon>
        <taxon>Menispermaceae</taxon>
        <taxon>Menispermoideae</taxon>
        <taxon>Cissampelideae</taxon>
        <taxon>Stephania</taxon>
    </lineage>
</organism>
<gene>
    <name evidence="1" type="ORF">Syun_025906</name>
</gene>
<comment type="caution">
    <text evidence="1">The sequence shown here is derived from an EMBL/GenBank/DDBJ whole genome shotgun (WGS) entry which is preliminary data.</text>
</comment>
<dbReference type="AlphaFoldDB" id="A0AAP0ETA8"/>
<evidence type="ECO:0000313" key="1">
    <source>
        <dbReference type="EMBL" id="KAK9098861.1"/>
    </source>
</evidence>
<dbReference type="Proteomes" id="UP001420932">
    <property type="component" value="Unassembled WGS sequence"/>
</dbReference>
<sequence length="234" mass="27000">MSSCTFQTKEGVLGLVLVNAPLRKSYWLLLTGLDILVFDRVQICSRARARCRHLLQLAILGRTSHHQIRLSPVATGTPAAPYPSDLLRASPNLRSHPPDRPRASLRLLRRSHPLRPARAVHSHPPSPPTNTILNKFATSRYYPARCYRRWSLVRHCRVVLAIRSHQPRHPRSAHAAPCPRISNFFHSNKRFPREHTEFSQPDIELAIMSLWCLWNHRNKLLFEGKFIDAITFRE</sequence>
<dbReference type="EMBL" id="JBBNAF010000011">
    <property type="protein sequence ID" value="KAK9098861.1"/>
    <property type="molecule type" value="Genomic_DNA"/>
</dbReference>
<accession>A0AAP0ETA8</accession>